<keyword evidence="4" id="KW-0969">Cilium</keyword>
<feature type="domain" description="Flagellar basal-body/hook protein C-terminal" evidence="3">
    <location>
        <begin position="90"/>
        <end position="134"/>
    </location>
</feature>
<sequence length="138" mass="15032">MDPIQISRTGLDVEWRRLEVIAQNLANLGTTRTADGQAYRPQRLVSGPSQGFAAHLGENPTPGGVRVYGVEPVDAPPRRVYEPGHPHADAQGYVEYPGLDHAGEMALLVKTSRAYEANLTALAAARQMYARALEIGRR</sequence>
<gene>
    <name evidence="4" type="ORF">ABIE19_000472</name>
</gene>
<keyword evidence="2" id="KW-0975">Bacterial flagellum</keyword>
<comment type="subcellular location">
    <subcellularLocation>
        <location evidence="2">Bacterial flagellum basal body</location>
    </subcellularLocation>
</comment>
<protein>
    <recommendedName>
        <fullName evidence="2">Flagellar basal-body rod protein FlgC</fullName>
    </recommendedName>
</protein>
<comment type="similarity">
    <text evidence="1">Belongs to the flagella basal body rod proteins family.</text>
</comment>
<evidence type="ECO:0000256" key="1">
    <source>
        <dbReference type="ARBA" id="ARBA00009677"/>
    </source>
</evidence>
<dbReference type="Pfam" id="PF06429">
    <property type="entry name" value="Flg_bbr_C"/>
    <property type="match status" value="1"/>
</dbReference>
<proteinExistence type="inferred from homology"/>
<evidence type="ECO:0000313" key="4">
    <source>
        <dbReference type="EMBL" id="MET4682563.1"/>
    </source>
</evidence>
<evidence type="ECO:0000313" key="5">
    <source>
        <dbReference type="Proteomes" id="UP001549313"/>
    </source>
</evidence>
<accession>A0ABV2R8C9</accession>
<dbReference type="EMBL" id="JBEPTF010000001">
    <property type="protein sequence ID" value="MET4682563.1"/>
    <property type="molecule type" value="Genomic_DNA"/>
</dbReference>
<keyword evidence="5" id="KW-1185">Reference proteome</keyword>
<evidence type="ECO:0000256" key="2">
    <source>
        <dbReference type="RuleBase" id="RU362062"/>
    </source>
</evidence>
<dbReference type="InterPro" id="IPR006299">
    <property type="entry name" value="FlgC"/>
</dbReference>
<dbReference type="NCBIfam" id="TIGR01395">
    <property type="entry name" value="FlgC"/>
    <property type="match status" value="1"/>
</dbReference>
<evidence type="ECO:0000259" key="3">
    <source>
        <dbReference type="Pfam" id="PF06429"/>
    </source>
</evidence>
<reference evidence="4 5" key="1">
    <citation type="submission" date="2024-06" db="EMBL/GenBank/DDBJ databases">
        <title>Sorghum-associated microbial communities from plants grown in Nebraska, USA.</title>
        <authorList>
            <person name="Schachtman D."/>
        </authorList>
    </citation>
    <scope>NUCLEOTIDE SEQUENCE [LARGE SCALE GENOMIC DNA]</scope>
    <source>
        <strain evidence="4 5">2814</strain>
    </source>
</reference>
<keyword evidence="4" id="KW-0966">Cell projection</keyword>
<dbReference type="RefSeq" id="WP_354087510.1">
    <property type="nucleotide sequence ID" value="NZ_JBEPTF010000001.1"/>
</dbReference>
<comment type="caution">
    <text evidence="4">The sequence shown here is derived from an EMBL/GenBank/DDBJ whole genome shotgun (WGS) entry which is preliminary data.</text>
</comment>
<comment type="subunit">
    <text evidence="2">The basal body constitutes a major portion of the flagellar organelle and consists of four rings (L,P,S, and M) mounted on a central rod. The rod consists of about 26 subunits of FlgG in the distal portion, and FlgB, FlgC and FlgF are thought to build up the proximal portion of the rod with about 6 subunits each.</text>
</comment>
<dbReference type="InterPro" id="IPR010930">
    <property type="entry name" value="Flg_bb/hook_C_dom"/>
</dbReference>
<dbReference type="Proteomes" id="UP001549313">
    <property type="component" value="Unassembled WGS sequence"/>
</dbReference>
<name>A0ABV2R8C9_9CAUL</name>
<keyword evidence="4" id="KW-0282">Flagellum</keyword>
<organism evidence="4 5">
    <name type="scientific">Brevundimonas faecalis</name>
    <dbReference type="NCBI Taxonomy" id="947378"/>
    <lineage>
        <taxon>Bacteria</taxon>
        <taxon>Pseudomonadati</taxon>
        <taxon>Pseudomonadota</taxon>
        <taxon>Alphaproteobacteria</taxon>
        <taxon>Caulobacterales</taxon>
        <taxon>Caulobacteraceae</taxon>
        <taxon>Brevundimonas</taxon>
    </lineage>
</organism>